<feature type="region of interest" description="Disordered" evidence="1">
    <location>
        <begin position="1"/>
        <end position="35"/>
    </location>
</feature>
<comment type="caution">
    <text evidence="2">The sequence shown here is derived from an EMBL/GenBank/DDBJ whole genome shotgun (WGS) entry which is preliminary data.</text>
</comment>
<protein>
    <submittedName>
        <fullName evidence="2">Uncharacterized protein</fullName>
    </submittedName>
</protein>
<evidence type="ECO:0000313" key="2">
    <source>
        <dbReference type="EMBL" id="KAF9591160.1"/>
    </source>
</evidence>
<name>A0A835LE14_9MAGN</name>
<proteinExistence type="predicted"/>
<evidence type="ECO:0000256" key="1">
    <source>
        <dbReference type="SAM" id="MobiDB-lite"/>
    </source>
</evidence>
<organism evidence="2 3">
    <name type="scientific">Coptis chinensis</name>
    <dbReference type="NCBI Taxonomy" id="261450"/>
    <lineage>
        <taxon>Eukaryota</taxon>
        <taxon>Viridiplantae</taxon>
        <taxon>Streptophyta</taxon>
        <taxon>Embryophyta</taxon>
        <taxon>Tracheophyta</taxon>
        <taxon>Spermatophyta</taxon>
        <taxon>Magnoliopsida</taxon>
        <taxon>Ranunculales</taxon>
        <taxon>Ranunculaceae</taxon>
        <taxon>Coptidoideae</taxon>
        <taxon>Coptis</taxon>
    </lineage>
</organism>
<dbReference type="Proteomes" id="UP000631114">
    <property type="component" value="Unassembled WGS sequence"/>
</dbReference>
<sequence length="93" mass="10216">MSGILHKFRGKGTKSKKSGTPNAPNPEDVHVGTSYSEFDPSSYQRVVVEESTHISFTLREGGGTKEKVGKKGTLAPVMEWLSQVNFGEFQLML</sequence>
<evidence type="ECO:0000313" key="3">
    <source>
        <dbReference type="Proteomes" id="UP000631114"/>
    </source>
</evidence>
<feature type="compositionally biased region" description="Basic residues" evidence="1">
    <location>
        <begin position="1"/>
        <end position="17"/>
    </location>
</feature>
<keyword evidence="3" id="KW-1185">Reference proteome</keyword>
<reference evidence="2 3" key="1">
    <citation type="submission" date="2020-10" db="EMBL/GenBank/DDBJ databases">
        <title>The Coptis chinensis genome and diversification of protoberbering-type alkaloids.</title>
        <authorList>
            <person name="Wang B."/>
            <person name="Shu S."/>
            <person name="Song C."/>
            <person name="Liu Y."/>
        </authorList>
    </citation>
    <scope>NUCLEOTIDE SEQUENCE [LARGE SCALE GENOMIC DNA]</scope>
    <source>
        <strain evidence="2">HL-2020</strain>
        <tissue evidence="2">Leaf</tissue>
    </source>
</reference>
<dbReference type="EMBL" id="JADFTS010000008">
    <property type="protein sequence ID" value="KAF9591160.1"/>
    <property type="molecule type" value="Genomic_DNA"/>
</dbReference>
<gene>
    <name evidence="2" type="ORF">IFM89_002115</name>
</gene>
<dbReference type="AlphaFoldDB" id="A0A835LE14"/>
<accession>A0A835LE14</accession>